<feature type="compositionally biased region" description="Low complexity" evidence="1">
    <location>
        <begin position="1193"/>
        <end position="1211"/>
    </location>
</feature>
<dbReference type="Proteomes" id="UP000186817">
    <property type="component" value="Unassembled WGS sequence"/>
</dbReference>
<keyword evidence="5" id="KW-1185">Reference proteome</keyword>
<dbReference type="CDD" id="cd00185">
    <property type="entry name" value="TNFRSF"/>
    <property type="match status" value="1"/>
</dbReference>
<accession>A0A1Q9DT61</accession>
<feature type="compositionally biased region" description="Polar residues" evidence="1">
    <location>
        <begin position="1157"/>
        <end position="1166"/>
    </location>
</feature>
<dbReference type="PANTHER" id="PTHR46967:SF2">
    <property type="entry name" value="SUSHI, VON WILLEBRAND FACTOR TYPE A, EGF AND PENTRAXIN DOMAIN-CONTAINING PROTEIN 1-LIKE"/>
    <property type="match status" value="1"/>
</dbReference>
<comment type="caution">
    <text evidence="4">The sequence shown here is derived from an EMBL/GenBank/DDBJ whole genome shotgun (WGS) entry which is preliminary data.</text>
</comment>
<evidence type="ECO:0000259" key="3">
    <source>
        <dbReference type="Pfam" id="PF07699"/>
    </source>
</evidence>
<protein>
    <recommendedName>
        <fullName evidence="3">Tyrosine-protein kinase ephrin type A/B receptor-like domain-containing protein</fullName>
    </recommendedName>
</protein>
<proteinExistence type="predicted"/>
<dbReference type="InterPro" id="IPR011641">
    <property type="entry name" value="Tyr-kin_ephrin_A/B_rcpt-like"/>
</dbReference>
<dbReference type="PANTHER" id="PTHR46967">
    <property type="entry name" value="INSULIN-LIKE GROWTH FACTOR BINDING PROTEIN,N-TERMINAL"/>
    <property type="match status" value="1"/>
</dbReference>
<feature type="compositionally biased region" description="Low complexity" evidence="1">
    <location>
        <begin position="1247"/>
        <end position="1267"/>
    </location>
</feature>
<name>A0A1Q9DT61_SYMMI</name>
<dbReference type="Pfam" id="PF07699">
    <property type="entry name" value="Ephrin_rec_like"/>
    <property type="match status" value="1"/>
</dbReference>
<feature type="domain" description="Tyrosine-protein kinase ephrin type A/B receptor-like" evidence="3">
    <location>
        <begin position="227"/>
        <end position="265"/>
    </location>
</feature>
<reference evidence="4 5" key="1">
    <citation type="submission" date="2016-02" db="EMBL/GenBank/DDBJ databases">
        <title>Genome analysis of coral dinoflagellate symbionts highlights evolutionary adaptations to a symbiotic lifestyle.</title>
        <authorList>
            <person name="Aranda M."/>
            <person name="Li Y."/>
            <person name="Liew Y.J."/>
            <person name="Baumgarten S."/>
            <person name="Simakov O."/>
            <person name="Wilson M."/>
            <person name="Piel J."/>
            <person name="Ashoor H."/>
            <person name="Bougouffa S."/>
            <person name="Bajic V.B."/>
            <person name="Ryu T."/>
            <person name="Ravasi T."/>
            <person name="Bayer T."/>
            <person name="Micklem G."/>
            <person name="Kim H."/>
            <person name="Bhak J."/>
            <person name="Lajeunesse T.C."/>
            <person name="Voolstra C.R."/>
        </authorList>
    </citation>
    <scope>NUCLEOTIDE SEQUENCE [LARGE SCALE GENOMIC DNA]</scope>
    <source>
        <strain evidence="4 5">CCMP2467</strain>
    </source>
</reference>
<organism evidence="4 5">
    <name type="scientific">Symbiodinium microadriaticum</name>
    <name type="common">Dinoflagellate</name>
    <name type="synonym">Zooxanthella microadriatica</name>
    <dbReference type="NCBI Taxonomy" id="2951"/>
    <lineage>
        <taxon>Eukaryota</taxon>
        <taxon>Sar</taxon>
        <taxon>Alveolata</taxon>
        <taxon>Dinophyceae</taxon>
        <taxon>Suessiales</taxon>
        <taxon>Symbiodiniaceae</taxon>
        <taxon>Symbiodinium</taxon>
    </lineage>
</organism>
<dbReference type="InterPro" id="IPR009030">
    <property type="entry name" value="Growth_fac_rcpt_cys_sf"/>
</dbReference>
<feature type="region of interest" description="Disordered" evidence="1">
    <location>
        <begin position="936"/>
        <end position="959"/>
    </location>
</feature>
<dbReference type="Gene3D" id="3.20.140.10">
    <property type="entry name" value="nicotinate phosphoribosyltransferase"/>
    <property type="match status" value="1"/>
</dbReference>
<sequence>MATGHHNRKGVDFLAMHCDATAHQCSPYDYGLTALRLRPAPPALASRGPPRVPDGRVTQPDDVALLLASRPCPSRGAPLESRLYEAQARDLARPASEAMQISTTRLSTPRDEALQADDCAKVERARDFLGCLWPFGSSPLEMASWSHGVRGALGYLWLQLAFAGEPKTKVTTVIPDDSRSLQSSGCFEAATCEAGSFLDVGGTCGRCPHGYFTPQANMRQCLECDSGRYAGEEGTSRCISCPAGRYAPSPARTECRDCPPGRFTWLPQAIECLECPSGRFTATTSNWTECRKCLPGRFAGGPGLTECDACPTGRAAPEESRSCEECDVGRYSKKDGASMCKFCKPGHMQNKRGRSSCKGCGSWYWPRSSLPDYSNCETDFQALAGLVLVFLSSLGLFSLSGKVLRHTVPLQDVKLEVSQSKGRLILTTHGHHLLPCTGMSWRSPSAFAAVEETGRQTTTSFNIDSSRVKLKRSRQVPIKIFGTGHPQLDAECQTEGWVFPAAAAATASAILSIAEKVRHYPEPEDPEVRESPRFLVQAVTSQHLLLLSPEGHPETRALETSQGHLVVTFPSTLWAVCPFGVPLFVHLSTLLALFAAPACAFLRRFLGLFAIAVGLSLVVGAGLAAFWGHRTFTPLQLKLIRHKLDLQQAVPTPQECPRGPSRAVKGGQLWCFYDTFEPFIRSRTLYYVVANIIKPLTREAQLSYAEVAGPHETGWFCSHFWGTSFAHFVRSICKHAEAACALHGCAWQDITYWICSFSNNQWRIQEELGISWESSSFYLALKSPRCCGTAMVVDDYAMPLTRAWCLFEVLQTRLKENEADNFQGLWLCTSSGVLHEGKAGVDVAMRIAERLATLRLEDATASVKKDKDMIDELVAQMPGGFPAMNRFVRQKIYDALLAMRSSFSADFNTLLQSLHGETNTLLQSLHTQGSLPAALPAAAVSEEAHETDDPEPQMPSVAAAPAQAGGEILGSLGILEVPLAPLLSRPESAPRVPALRTSAVRGDNDWYGSSTSGTPRKEEEGAKNAVPPASESSAEDLHFPSGHNSPRGEDKPDPVPRPIHSEVAENTTASDAVPEMERLPIRTTEQEAEDTEEADLDAMIPFSAREKVQRQISPHLQVVEQPQVPIAHGKGNQAARSPEDSSSSLGFASPEVPQEASAGSFSFGDQGQNGLGVLGEASPLDERPARGDFSTGASSTSKVSAPVPVAAAATTERQGGVPAARKTPGILRDLGLDESSDDTPKTDTKEAAQPPSTSPAASTPASVASPAFSKAAPKRSNPLARGSAGRGNLLQGSGSGDFLGGGMPGLGLPGRDAGSGALSSLAALRPKSKARPKIGSLPGGPIDWSQREDFRCRWPTSLLCSRLRLVADRMKRPSAAKAPRVMTLYERFKEAFQERCQAATKEEEPAAALAQEFLAAHGTQVQKMLDKFEPDGKLRGGESVPASAYNDFYKWTMLPVTRAVERGAGAVQCTFSANIRDAGLSKALVEAARQDPPGPLFDCLKTGLQELASRPFDVAIFDRCRKDSALPGWDDETLAAVCGMAECPRTLAQEVDVDPKGARRLPTDANNVLLQAFVGHDIKSGSDRVYVEATGPWHRVTWLETSMMQVIYETFFRLRMRERYGSEDSSWYARWLAEAFIRSARSVLAAKASKMRGVIMTGRRTGGLALMMLQGMFIQSTFHDAEGKSLCLGTSSVTAHYWLKDAGVPPELLPVAAGTHAHELSMVCSAVLSDVDDAAGLPMSQAVGHALYFLCSRPGGDVREAGRKALMPMLPDTLGTKSFFRTVSQLKVPEGPQKGEPFLSVIGTARQDSGTLEGFRDLVKGFGFEGGLMASEIEEGQNLLDASALGYGTFGAGGFFGDSEKAWSKDGSNISMAIKVLVVHVNGQRTSFDPVKTGDPSKGGEGKFEADGLMAAERLEALKARTKLMQEAEAKLPAEELQKLFEETVARFRASS</sequence>
<feature type="transmembrane region" description="Helical" evidence="2">
    <location>
        <begin position="606"/>
        <end position="628"/>
    </location>
</feature>
<keyword evidence="2" id="KW-1133">Transmembrane helix</keyword>
<dbReference type="SUPFAM" id="SSF57184">
    <property type="entry name" value="Growth factor receptor domain"/>
    <property type="match status" value="2"/>
</dbReference>
<dbReference type="Gene3D" id="2.10.50.10">
    <property type="entry name" value="Tumor Necrosis Factor Receptor, subunit A, domain 2"/>
    <property type="match status" value="3"/>
</dbReference>
<feature type="transmembrane region" description="Helical" evidence="2">
    <location>
        <begin position="573"/>
        <end position="594"/>
    </location>
</feature>
<evidence type="ECO:0000256" key="2">
    <source>
        <dbReference type="SAM" id="Phobius"/>
    </source>
</evidence>
<feature type="compositionally biased region" description="Basic and acidic residues" evidence="1">
    <location>
        <begin position="1046"/>
        <end position="1063"/>
    </location>
</feature>
<feature type="region of interest" description="Disordered" evidence="1">
    <location>
        <begin position="1001"/>
        <end position="1095"/>
    </location>
</feature>
<dbReference type="OrthoDB" id="413581at2759"/>
<evidence type="ECO:0000256" key="1">
    <source>
        <dbReference type="SAM" id="MobiDB-lite"/>
    </source>
</evidence>
<feature type="compositionally biased region" description="Acidic residues" evidence="1">
    <location>
        <begin position="1086"/>
        <end position="1095"/>
    </location>
</feature>
<evidence type="ECO:0000313" key="4">
    <source>
        <dbReference type="EMBL" id="OLP98357.1"/>
    </source>
</evidence>
<feature type="region of interest" description="Disordered" evidence="1">
    <location>
        <begin position="1117"/>
        <end position="1296"/>
    </location>
</feature>
<gene>
    <name evidence="4" type="ORF">AK812_SmicGene19190</name>
</gene>
<evidence type="ECO:0000313" key="5">
    <source>
        <dbReference type="Proteomes" id="UP000186817"/>
    </source>
</evidence>
<dbReference type="EMBL" id="LSRX01000399">
    <property type="protein sequence ID" value="OLP98357.1"/>
    <property type="molecule type" value="Genomic_DNA"/>
</dbReference>
<dbReference type="SMART" id="SM01411">
    <property type="entry name" value="Ephrin_rec_like"/>
    <property type="match status" value="3"/>
</dbReference>
<keyword evidence="2" id="KW-0472">Membrane</keyword>
<keyword evidence="2" id="KW-0812">Transmembrane</keyword>